<gene>
    <name evidence="1" type="ORF">AAL_01104</name>
</gene>
<proteinExistence type="predicted"/>
<dbReference type="GO" id="GO:0006900">
    <property type="term" value="P:vesicle budding from membrane"/>
    <property type="evidence" value="ECO:0007669"/>
    <property type="project" value="TreeGrafter"/>
</dbReference>
<dbReference type="GO" id="GO:0000815">
    <property type="term" value="C:ESCRT III complex"/>
    <property type="evidence" value="ECO:0007669"/>
    <property type="project" value="TreeGrafter"/>
</dbReference>
<dbReference type="Pfam" id="PF03357">
    <property type="entry name" value="Snf7"/>
    <property type="match status" value="1"/>
</dbReference>
<dbReference type="GO" id="GO:0009898">
    <property type="term" value="C:cytoplasmic side of plasma membrane"/>
    <property type="evidence" value="ECO:0007669"/>
    <property type="project" value="TreeGrafter"/>
</dbReference>
<sequence length="451" mass="49988">MTDLVHFLECHDPNFRKARIPALYADFRPQKKLNPDGYDANVAAWQGALSLLASKGMLSSNGSGAFVLNVNDALVRDLESKQYGRPLALGTAIRDGITSRKLVLFDEFLRPASYTGNVSSLTWAAARWTWRQLGIANSLQTDDSIPEGRYVVLQNVEEAFREVIQFVASKQARFDRIFMKSQFKAAISSHLTFVPSLTEEDFEVLLIFLHRFKHLIDYDGQIVRIKGAFDHPAIGEEDVAIASIKELVSNLHHQILILNNRIESLQEEARASLGRHNRVAAKAALRSRKLAEASVAERYNTLSQLETVATSIEQASDQIQFVKAMKSSADALKSLNLQIGSTDRVEEIMDQMREQMAETDEVAAILGERAEEPIDESEVDAALEVLEQIALEGTSIEAGEKREGSSSTDVQKLQDELANLPEPPSISLLEMNELAVPAVEARVAKLSLDDS</sequence>
<dbReference type="GO" id="GO:0005771">
    <property type="term" value="C:multivesicular body"/>
    <property type="evidence" value="ECO:0007669"/>
    <property type="project" value="TreeGrafter"/>
</dbReference>
<dbReference type="Gene3D" id="1.10.287.1060">
    <property type="entry name" value="ESAT-6-like"/>
    <property type="match status" value="1"/>
</dbReference>
<dbReference type="EMBL" id="AZGY01000001">
    <property type="protein sequence ID" value="OAA33639.1"/>
    <property type="molecule type" value="Genomic_DNA"/>
</dbReference>
<dbReference type="Gene3D" id="6.10.250.1710">
    <property type="match status" value="1"/>
</dbReference>
<keyword evidence="2" id="KW-1185">Reference proteome</keyword>
<accession>A0A166VGH4</accession>
<evidence type="ECO:0000313" key="1">
    <source>
        <dbReference type="EMBL" id="OAA33639.1"/>
    </source>
</evidence>
<name>A0A166VGH4_9HYPO</name>
<evidence type="ECO:0000313" key="2">
    <source>
        <dbReference type="Proteomes" id="UP000078544"/>
    </source>
</evidence>
<dbReference type="Proteomes" id="UP000078544">
    <property type="component" value="Unassembled WGS sequence"/>
</dbReference>
<dbReference type="GO" id="GO:0032511">
    <property type="term" value="P:late endosome to vacuole transport via multivesicular body sorting pathway"/>
    <property type="evidence" value="ECO:0007669"/>
    <property type="project" value="TreeGrafter"/>
</dbReference>
<dbReference type="InterPro" id="IPR005024">
    <property type="entry name" value="Snf7_fam"/>
</dbReference>
<organism evidence="1 2">
    <name type="scientific">Moelleriella libera RCEF 2490</name>
    <dbReference type="NCBI Taxonomy" id="1081109"/>
    <lineage>
        <taxon>Eukaryota</taxon>
        <taxon>Fungi</taxon>
        <taxon>Dikarya</taxon>
        <taxon>Ascomycota</taxon>
        <taxon>Pezizomycotina</taxon>
        <taxon>Sordariomycetes</taxon>
        <taxon>Hypocreomycetidae</taxon>
        <taxon>Hypocreales</taxon>
        <taxon>Clavicipitaceae</taxon>
        <taxon>Moelleriella</taxon>
    </lineage>
</organism>
<dbReference type="OrthoDB" id="10250120at2759"/>
<protein>
    <submittedName>
        <fullName evidence="1">Snf7</fullName>
    </submittedName>
</protein>
<reference evidence="1 2" key="1">
    <citation type="journal article" date="2016" name="Genome Biol. Evol.">
        <title>Divergent and convergent evolution of fungal pathogenicity.</title>
        <authorList>
            <person name="Shang Y."/>
            <person name="Xiao G."/>
            <person name="Zheng P."/>
            <person name="Cen K."/>
            <person name="Zhan S."/>
            <person name="Wang C."/>
        </authorList>
    </citation>
    <scope>NUCLEOTIDE SEQUENCE [LARGE SCALE GENOMIC DNA]</scope>
    <source>
        <strain evidence="1 2">RCEF 2490</strain>
    </source>
</reference>
<dbReference type="STRING" id="1081109.A0A166VGH4"/>
<dbReference type="AlphaFoldDB" id="A0A166VGH4"/>
<dbReference type="PANTHER" id="PTHR22761">
    <property type="entry name" value="CHARGED MULTIVESICULAR BODY PROTEIN"/>
    <property type="match status" value="1"/>
</dbReference>
<comment type="caution">
    <text evidence="1">The sequence shown here is derived from an EMBL/GenBank/DDBJ whole genome shotgun (WGS) entry which is preliminary data.</text>
</comment>
<dbReference type="PANTHER" id="PTHR22761:SF18">
    <property type="entry name" value="SORTING PROTEIN SNF7 FAMILY PROTEIN, PUTATIVE (AFU_ORTHOLOGUE AFUA_2G16692)-RELATED"/>
    <property type="match status" value="1"/>
</dbReference>